<feature type="domain" description="EamA" evidence="12">
    <location>
        <begin position="158"/>
        <end position="291"/>
    </location>
</feature>
<evidence type="ECO:0000256" key="11">
    <source>
        <dbReference type="SAM" id="Phobius"/>
    </source>
</evidence>
<keyword evidence="3" id="KW-0444">Lipid biosynthesis</keyword>
<evidence type="ECO:0000256" key="3">
    <source>
        <dbReference type="ARBA" id="ARBA00022516"/>
    </source>
</evidence>
<keyword evidence="14" id="KW-1185">Reference proteome</keyword>
<dbReference type="Proteomes" id="UP000451565">
    <property type="component" value="Unassembled WGS sequence"/>
</dbReference>
<keyword evidence="6 11" id="KW-0812">Transmembrane</keyword>
<evidence type="ECO:0000256" key="10">
    <source>
        <dbReference type="ARBA" id="ARBA00023136"/>
    </source>
</evidence>
<name>A0A843YIK6_9BURK</name>
<keyword evidence="9" id="KW-0443">Lipid metabolism</keyword>
<keyword evidence="2" id="KW-1003">Cell membrane</keyword>
<comment type="caution">
    <text evidence="13">The sequence shown here is derived from an EMBL/GenBank/DDBJ whole genome shotgun (WGS) entry which is preliminary data.</text>
</comment>
<reference evidence="13 14" key="1">
    <citation type="submission" date="2019-10" db="EMBL/GenBank/DDBJ databases">
        <title>Glaciimonas soli sp. nov., a psychrophilic bacterium isolated from the forest soil of a high elevation mountain in Taiwan.</title>
        <authorList>
            <person name="Wang L.-T."/>
            <person name="Shieh W.Y."/>
        </authorList>
    </citation>
    <scope>NUCLEOTIDE SEQUENCE [LARGE SCALE GENOMIC DNA]</scope>
    <source>
        <strain evidence="13 14">GS1</strain>
    </source>
</reference>
<evidence type="ECO:0000313" key="14">
    <source>
        <dbReference type="Proteomes" id="UP000451565"/>
    </source>
</evidence>
<dbReference type="GO" id="GO:0005886">
    <property type="term" value="C:plasma membrane"/>
    <property type="evidence" value="ECO:0007669"/>
    <property type="project" value="UniProtKB-SubCell"/>
</dbReference>
<dbReference type="InterPro" id="IPR037185">
    <property type="entry name" value="EmrE-like"/>
</dbReference>
<dbReference type="GO" id="GO:0009245">
    <property type="term" value="P:lipid A biosynthetic process"/>
    <property type="evidence" value="ECO:0007669"/>
    <property type="project" value="UniProtKB-KW"/>
</dbReference>
<comment type="subcellular location">
    <subcellularLocation>
        <location evidence="1">Cell membrane</location>
        <topology evidence="1">Multi-pass membrane protein</topology>
    </subcellularLocation>
</comment>
<evidence type="ECO:0000256" key="5">
    <source>
        <dbReference type="ARBA" id="ARBA00022556"/>
    </source>
</evidence>
<feature type="transmembrane region" description="Helical" evidence="11">
    <location>
        <begin position="278"/>
        <end position="294"/>
    </location>
</feature>
<feature type="transmembrane region" description="Helical" evidence="11">
    <location>
        <begin position="100"/>
        <end position="128"/>
    </location>
</feature>
<organism evidence="13 14">
    <name type="scientific">Glaciimonas soli</name>
    <dbReference type="NCBI Taxonomy" id="2590999"/>
    <lineage>
        <taxon>Bacteria</taxon>
        <taxon>Pseudomonadati</taxon>
        <taxon>Pseudomonadota</taxon>
        <taxon>Betaproteobacteria</taxon>
        <taxon>Burkholderiales</taxon>
        <taxon>Oxalobacteraceae</taxon>
        <taxon>Glaciimonas</taxon>
    </lineage>
</organism>
<dbReference type="PANTHER" id="PTHR30561:SF9">
    <property type="entry name" value="4-AMINO-4-DEOXY-L-ARABINOSE-PHOSPHOUNDECAPRENOL FLIPPASE SUBUNIT ARNF-RELATED"/>
    <property type="match status" value="1"/>
</dbReference>
<keyword evidence="7" id="KW-0448">Lipopolysaccharide biosynthesis</keyword>
<keyword evidence="5" id="KW-0441">Lipid A biosynthesis</keyword>
<dbReference type="PANTHER" id="PTHR30561">
    <property type="entry name" value="SMR FAMILY PROTON-DEPENDENT DRUG EFFLUX TRANSPORTER SUGE"/>
    <property type="match status" value="1"/>
</dbReference>
<feature type="transmembrane region" description="Helical" evidence="11">
    <location>
        <begin position="30"/>
        <end position="51"/>
    </location>
</feature>
<evidence type="ECO:0000256" key="9">
    <source>
        <dbReference type="ARBA" id="ARBA00023098"/>
    </source>
</evidence>
<proteinExistence type="predicted"/>
<dbReference type="Pfam" id="PF00892">
    <property type="entry name" value="EamA"/>
    <property type="match status" value="1"/>
</dbReference>
<evidence type="ECO:0000256" key="8">
    <source>
        <dbReference type="ARBA" id="ARBA00022989"/>
    </source>
</evidence>
<sequence length="295" mass="31117">MTSGIIALVLCAALLHASWNAMLKSSGDRLWSITLMTVGAALGALPLVLWLPLPAVASWPYIAMSVGLHVGYNLFLVRAYRAGDFGQSYPIARGSSPLLVSLGAALFAGESLGILTLLGVVLISLGIISLSNISFRKKVTGDATVNLQLKQSGSKIEGPLAAFATGVFIAAYTVVDGLGSRAAGHVGAYTGWMFLLDGIPLVVIYTYLHRRFPISLRTRETWNALGGGVMSLFAYGIVIWAITLAPMGPVSALRETSVLFAALIARFFLGEALTVRRMLACSVIAFGAVILGWSA</sequence>
<keyword evidence="10 11" id="KW-0472">Membrane</keyword>
<dbReference type="RefSeq" id="WP_153233169.1">
    <property type="nucleotide sequence ID" value="NZ_WINI01000001.1"/>
</dbReference>
<dbReference type="OrthoDB" id="9783707at2"/>
<feature type="transmembrane region" description="Helical" evidence="11">
    <location>
        <begin position="220"/>
        <end position="245"/>
    </location>
</feature>
<evidence type="ECO:0000256" key="6">
    <source>
        <dbReference type="ARBA" id="ARBA00022692"/>
    </source>
</evidence>
<feature type="transmembrane region" description="Helical" evidence="11">
    <location>
        <begin position="58"/>
        <end position="80"/>
    </location>
</feature>
<dbReference type="InterPro" id="IPR000390">
    <property type="entry name" value="Small_drug/metabolite_transptr"/>
</dbReference>
<feature type="transmembrane region" description="Helical" evidence="11">
    <location>
        <begin position="187"/>
        <end position="208"/>
    </location>
</feature>
<evidence type="ECO:0000259" key="12">
    <source>
        <dbReference type="Pfam" id="PF00892"/>
    </source>
</evidence>
<dbReference type="SUPFAM" id="SSF103481">
    <property type="entry name" value="Multidrug resistance efflux transporter EmrE"/>
    <property type="match status" value="2"/>
</dbReference>
<dbReference type="Gene3D" id="1.10.3730.20">
    <property type="match status" value="2"/>
</dbReference>
<evidence type="ECO:0000313" key="13">
    <source>
        <dbReference type="EMBL" id="MQQ99608.1"/>
    </source>
</evidence>
<gene>
    <name evidence="13" type="ORF">GEV47_02775</name>
</gene>
<evidence type="ECO:0000256" key="1">
    <source>
        <dbReference type="ARBA" id="ARBA00004651"/>
    </source>
</evidence>
<dbReference type="GO" id="GO:0022857">
    <property type="term" value="F:transmembrane transporter activity"/>
    <property type="evidence" value="ECO:0007669"/>
    <property type="project" value="InterPro"/>
</dbReference>
<evidence type="ECO:0000256" key="2">
    <source>
        <dbReference type="ARBA" id="ARBA00022475"/>
    </source>
</evidence>
<dbReference type="AlphaFoldDB" id="A0A843YIK6"/>
<evidence type="ECO:0000256" key="7">
    <source>
        <dbReference type="ARBA" id="ARBA00022985"/>
    </source>
</evidence>
<accession>A0A843YIK6</accession>
<dbReference type="InterPro" id="IPR000620">
    <property type="entry name" value="EamA_dom"/>
</dbReference>
<feature type="transmembrane region" description="Helical" evidence="11">
    <location>
        <begin position="158"/>
        <end position="175"/>
    </location>
</feature>
<dbReference type="GO" id="GO:0009103">
    <property type="term" value="P:lipopolysaccharide biosynthetic process"/>
    <property type="evidence" value="ECO:0007669"/>
    <property type="project" value="UniProtKB-KW"/>
</dbReference>
<protein>
    <submittedName>
        <fullName evidence="13">EamA family transporter</fullName>
    </submittedName>
</protein>
<evidence type="ECO:0000256" key="4">
    <source>
        <dbReference type="ARBA" id="ARBA00022519"/>
    </source>
</evidence>
<keyword evidence="4" id="KW-0997">Cell inner membrane</keyword>
<keyword evidence="8 11" id="KW-1133">Transmembrane helix</keyword>
<dbReference type="EMBL" id="WINI01000001">
    <property type="protein sequence ID" value="MQQ99608.1"/>
    <property type="molecule type" value="Genomic_DNA"/>
</dbReference>